<proteinExistence type="predicted"/>
<organism evidence="1 2">
    <name type="scientific">Romboutsia lituseburensis DSM 797</name>
    <dbReference type="NCBI Taxonomy" id="1121325"/>
    <lineage>
        <taxon>Bacteria</taxon>
        <taxon>Bacillati</taxon>
        <taxon>Bacillota</taxon>
        <taxon>Clostridia</taxon>
        <taxon>Peptostreptococcales</taxon>
        <taxon>Peptostreptococcaceae</taxon>
        <taxon>Romboutsia</taxon>
    </lineage>
</organism>
<evidence type="ECO:0008006" key="3">
    <source>
        <dbReference type="Google" id="ProtNLM"/>
    </source>
</evidence>
<accession>A0A1G9TZ47</accession>
<dbReference type="EMBL" id="FNGW01000014">
    <property type="protein sequence ID" value="SDM52888.1"/>
    <property type="molecule type" value="Genomic_DNA"/>
</dbReference>
<reference evidence="1 2" key="1">
    <citation type="submission" date="2016-10" db="EMBL/GenBank/DDBJ databases">
        <authorList>
            <person name="de Groot N.N."/>
        </authorList>
    </citation>
    <scope>NUCLEOTIDE SEQUENCE [LARGE SCALE GENOMIC DNA]</scope>
    <source>
        <strain evidence="1 2">DSM 797</strain>
    </source>
</reference>
<dbReference type="AlphaFoldDB" id="A0A1G9TZ47"/>
<sequence>MANAVKNQLPLTDVEMVQVVTKESQPRTFTFDTSDEVTTEEIVEEGKDRPLQIKNKIVANVPAEDLVLGYDLKFKDNVMCPELLHVMQGGTLTYETEGGAFKSYEPPAIGTTRNKVALDVITYTAEVSTDGKTGRYLKITWSNGKGSSVPISLKDGEYYSNEYTVKCRPAKGQAPYKMEVVDELPSLI</sequence>
<protein>
    <recommendedName>
        <fullName evidence="3">Phage major tail protein, phi13 family</fullName>
    </recommendedName>
</protein>
<evidence type="ECO:0000313" key="1">
    <source>
        <dbReference type="EMBL" id="SDM52888.1"/>
    </source>
</evidence>
<keyword evidence="2" id="KW-1185">Reference proteome</keyword>
<evidence type="ECO:0000313" key="2">
    <source>
        <dbReference type="Proteomes" id="UP000199068"/>
    </source>
</evidence>
<name>A0A1G9TZ47_9FIRM</name>
<dbReference type="Proteomes" id="UP000199068">
    <property type="component" value="Unassembled WGS sequence"/>
</dbReference>
<dbReference type="STRING" id="1121325.SAMN04515677_11423"/>
<dbReference type="RefSeq" id="WP_092727713.1">
    <property type="nucleotide sequence ID" value="NZ_FNGW01000014.1"/>
</dbReference>
<gene>
    <name evidence="1" type="ORF">SAMN04515677_11423</name>
</gene>